<evidence type="ECO:0008006" key="4">
    <source>
        <dbReference type="Google" id="ProtNLM"/>
    </source>
</evidence>
<keyword evidence="1" id="KW-1133">Transmembrane helix</keyword>
<keyword evidence="1" id="KW-0812">Transmembrane</keyword>
<reference evidence="2 3" key="1">
    <citation type="journal article" date="2016" name="Nat. Commun.">
        <title>Thousands of microbial genomes shed light on interconnected biogeochemical processes in an aquifer system.</title>
        <authorList>
            <person name="Anantharaman K."/>
            <person name="Brown C.T."/>
            <person name="Hug L.A."/>
            <person name="Sharon I."/>
            <person name="Castelle C.J."/>
            <person name="Probst A.J."/>
            <person name="Thomas B.C."/>
            <person name="Singh A."/>
            <person name="Wilkins M.J."/>
            <person name="Karaoz U."/>
            <person name="Brodie E.L."/>
            <person name="Williams K.H."/>
            <person name="Hubbard S.S."/>
            <person name="Banfield J.F."/>
        </authorList>
    </citation>
    <scope>NUCLEOTIDE SEQUENCE [LARGE SCALE GENOMIC DNA]</scope>
</reference>
<protein>
    <recommendedName>
        <fullName evidence="4">POTRA domain-containing protein</fullName>
    </recommendedName>
</protein>
<keyword evidence="1" id="KW-0472">Membrane</keyword>
<dbReference type="AlphaFoldDB" id="A0A1F6WVB1"/>
<dbReference type="EMBL" id="MFUY01000022">
    <property type="protein sequence ID" value="OGI85800.1"/>
    <property type="molecule type" value="Genomic_DNA"/>
</dbReference>
<sequence>MQKRNILHSPRLLELKKHRRRVFLSKVLLFLLALSAIFALLAYISRLPGLNISSLEIIGNKVIETGAIKDVVELNLKGKYFWLFPKTNVLFYPKNKIKQDLSLKFKRLKDIEFSIKDKQMLAVKLAEREALYTWCGDNLPDIEKKTEEYLCYFTDENGYVFDEAPYFSGDVYFRFFGSLTESYFIPGIFTKIVSFKDFLSNVGVKPVSLYVKSDGDIEIYLSSRYLPPEAPKIIFKKDFNPEKLSENLEAALNTEPLLSDFKNKYSSLLYIDLRYGNKVYFKFK</sequence>
<name>A0A1F6WVB1_9BACT</name>
<dbReference type="Proteomes" id="UP000176187">
    <property type="component" value="Unassembled WGS sequence"/>
</dbReference>
<dbReference type="STRING" id="1801774.A3A05_03310"/>
<feature type="transmembrane region" description="Helical" evidence="1">
    <location>
        <begin position="21"/>
        <end position="44"/>
    </location>
</feature>
<evidence type="ECO:0000313" key="3">
    <source>
        <dbReference type="Proteomes" id="UP000176187"/>
    </source>
</evidence>
<evidence type="ECO:0000313" key="2">
    <source>
        <dbReference type="EMBL" id="OGI85800.1"/>
    </source>
</evidence>
<organism evidence="2 3">
    <name type="scientific">Candidatus Nomurabacteria bacterium RIFCSPLOWO2_01_FULL_41_12</name>
    <dbReference type="NCBI Taxonomy" id="1801774"/>
    <lineage>
        <taxon>Bacteria</taxon>
        <taxon>Candidatus Nomuraibacteriota</taxon>
    </lineage>
</organism>
<accession>A0A1F6WVB1</accession>
<comment type="caution">
    <text evidence="2">The sequence shown here is derived from an EMBL/GenBank/DDBJ whole genome shotgun (WGS) entry which is preliminary data.</text>
</comment>
<gene>
    <name evidence="2" type="ORF">A3A05_03310</name>
</gene>
<evidence type="ECO:0000256" key="1">
    <source>
        <dbReference type="SAM" id="Phobius"/>
    </source>
</evidence>
<proteinExistence type="predicted"/>